<evidence type="ECO:0000313" key="2">
    <source>
        <dbReference type="EMBL" id="CAG9325125.1"/>
    </source>
</evidence>
<dbReference type="CDD" id="cd00170">
    <property type="entry name" value="SEC14"/>
    <property type="match status" value="1"/>
</dbReference>
<gene>
    <name evidence="2" type="ORF">BSTOLATCC_MIC37871</name>
</gene>
<dbReference type="InterPro" id="IPR001251">
    <property type="entry name" value="CRAL-TRIO_dom"/>
</dbReference>
<dbReference type="InterPro" id="IPR036865">
    <property type="entry name" value="CRAL-TRIO_dom_sf"/>
</dbReference>
<evidence type="ECO:0000313" key="3">
    <source>
        <dbReference type="Proteomes" id="UP001162131"/>
    </source>
</evidence>
<comment type="caution">
    <text evidence="2">The sequence shown here is derived from an EMBL/GenBank/DDBJ whole genome shotgun (WGS) entry which is preliminary data.</text>
</comment>
<sequence>MGNNCCSSRGNNIKTSQIGISEPEITLVLRLSRIDPPITHPCVERYDWREISQFLKANNYNVDAAFESILDDINWRIDNLPITKEQHSDILITREIFVFRHDVKNHPVIVIRPFYSDTQPMSLNFCLYLTYFFENIQPSLKGFKRKITLLIDFNNNLLNENAISVIWGFMKEHYPNRIFQILVIQASIVRLPEESRAILRKIPTLSIFDSNFKANIIKFIDPENLMEEYGGLRQYYFKGNDDGVLPQKNISNQI</sequence>
<name>A0AAU9JLP7_9CILI</name>
<dbReference type="Gene3D" id="3.40.525.10">
    <property type="entry name" value="CRAL-TRIO lipid binding domain"/>
    <property type="match status" value="1"/>
</dbReference>
<dbReference type="GO" id="GO:0008526">
    <property type="term" value="F:phosphatidylinositol transfer activity"/>
    <property type="evidence" value="ECO:0007669"/>
    <property type="project" value="TreeGrafter"/>
</dbReference>
<feature type="domain" description="CRAL-TRIO" evidence="1">
    <location>
        <begin position="97"/>
        <end position="187"/>
    </location>
</feature>
<dbReference type="SUPFAM" id="SSF46938">
    <property type="entry name" value="CRAL/TRIO N-terminal domain"/>
    <property type="match status" value="1"/>
</dbReference>
<proteinExistence type="predicted"/>
<evidence type="ECO:0000259" key="1">
    <source>
        <dbReference type="Pfam" id="PF00650"/>
    </source>
</evidence>
<dbReference type="Proteomes" id="UP001162131">
    <property type="component" value="Unassembled WGS sequence"/>
</dbReference>
<organism evidence="2 3">
    <name type="scientific">Blepharisma stoltei</name>
    <dbReference type="NCBI Taxonomy" id="1481888"/>
    <lineage>
        <taxon>Eukaryota</taxon>
        <taxon>Sar</taxon>
        <taxon>Alveolata</taxon>
        <taxon>Ciliophora</taxon>
        <taxon>Postciliodesmatophora</taxon>
        <taxon>Heterotrichea</taxon>
        <taxon>Heterotrichida</taxon>
        <taxon>Blepharismidae</taxon>
        <taxon>Blepharisma</taxon>
    </lineage>
</organism>
<keyword evidence="3" id="KW-1185">Reference proteome</keyword>
<dbReference type="PANTHER" id="PTHR45824">
    <property type="entry name" value="GH16843P"/>
    <property type="match status" value="1"/>
</dbReference>
<dbReference type="EMBL" id="CAJZBQ010000037">
    <property type="protein sequence ID" value="CAG9325125.1"/>
    <property type="molecule type" value="Genomic_DNA"/>
</dbReference>
<dbReference type="PANTHER" id="PTHR45824:SF29">
    <property type="entry name" value="GH16843P"/>
    <property type="match status" value="1"/>
</dbReference>
<dbReference type="AlphaFoldDB" id="A0AAU9JLP7"/>
<dbReference type="Pfam" id="PF00650">
    <property type="entry name" value="CRAL_TRIO"/>
    <property type="match status" value="1"/>
</dbReference>
<protein>
    <recommendedName>
        <fullName evidence="1">CRAL-TRIO domain-containing protein</fullName>
    </recommendedName>
</protein>
<reference evidence="2" key="1">
    <citation type="submission" date="2021-09" db="EMBL/GenBank/DDBJ databases">
        <authorList>
            <consortium name="AG Swart"/>
            <person name="Singh M."/>
            <person name="Singh A."/>
            <person name="Seah K."/>
            <person name="Emmerich C."/>
        </authorList>
    </citation>
    <scope>NUCLEOTIDE SEQUENCE</scope>
    <source>
        <strain evidence="2">ATCC30299</strain>
    </source>
</reference>
<dbReference type="InterPro" id="IPR052578">
    <property type="entry name" value="PI_Transfer_CRAL-TRIO"/>
</dbReference>
<accession>A0AAU9JLP7</accession>
<dbReference type="InterPro" id="IPR036273">
    <property type="entry name" value="CRAL/TRIO_N_dom_sf"/>
</dbReference>
<dbReference type="SUPFAM" id="SSF52087">
    <property type="entry name" value="CRAL/TRIO domain"/>
    <property type="match status" value="1"/>
</dbReference>